<proteinExistence type="predicted"/>
<sequence>MTTYRVSRCRRGLAHVIRTVGSDQEPRLDVVSMCAPPDVEAVPYPRNLFLELPEVSEAQVRGAEMCPECVKAMSAALGGALAAVVGHIASMMPAIAAGIREVQEAIAALTGESSRGEQDD</sequence>
<keyword evidence="2" id="KW-1185">Reference proteome</keyword>
<evidence type="ECO:0000313" key="2">
    <source>
        <dbReference type="Proteomes" id="UP000266895"/>
    </source>
</evidence>
<evidence type="ECO:0000313" key="1">
    <source>
        <dbReference type="EMBL" id="VEG28029.1"/>
    </source>
</evidence>
<accession>A0A3S4RFG4</accession>
<name>A0A3S4RFG4_9ACTO</name>
<dbReference type="KEGG" id="ahw:NCTC11636_01314"/>
<dbReference type="AlphaFoldDB" id="A0A3S4RFG4"/>
<organism evidence="1 2">
    <name type="scientific">Actinomyces howellii</name>
    <dbReference type="NCBI Taxonomy" id="52771"/>
    <lineage>
        <taxon>Bacteria</taxon>
        <taxon>Bacillati</taxon>
        <taxon>Actinomycetota</taxon>
        <taxon>Actinomycetes</taxon>
        <taxon>Actinomycetales</taxon>
        <taxon>Actinomycetaceae</taxon>
        <taxon>Actinomyces</taxon>
    </lineage>
</organism>
<reference evidence="1 2" key="1">
    <citation type="submission" date="2018-12" db="EMBL/GenBank/DDBJ databases">
        <authorList>
            <consortium name="Pathogen Informatics"/>
        </authorList>
    </citation>
    <scope>NUCLEOTIDE SEQUENCE [LARGE SCALE GENOMIC DNA]</scope>
    <source>
        <strain evidence="1 2">NCTC11636</strain>
    </source>
</reference>
<protein>
    <submittedName>
        <fullName evidence="1">Uncharacterized protein</fullName>
    </submittedName>
</protein>
<dbReference type="Proteomes" id="UP000266895">
    <property type="component" value="Chromosome"/>
</dbReference>
<dbReference type="EMBL" id="LR134350">
    <property type="protein sequence ID" value="VEG28029.1"/>
    <property type="molecule type" value="Genomic_DNA"/>
</dbReference>
<gene>
    <name evidence="1" type="ORF">NCTC11636_01314</name>
</gene>